<protein>
    <recommendedName>
        <fullName evidence="3">Glycogen debranching enzyme (Alpha-1,6-glucosidase)</fullName>
    </recommendedName>
</protein>
<gene>
    <name evidence="1" type="ORF">IAB16_01630</name>
</gene>
<dbReference type="PANTHER" id="PTHR34987">
    <property type="entry name" value="C, PUTATIVE (AFU_ORTHOLOGUE AFUA_3G02880)-RELATED"/>
    <property type="match status" value="1"/>
</dbReference>
<evidence type="ECO:0000313" key="2">
    <source>
        <dbReference type="Proteomes" id="UP000727857"/>
    </source>
</evidence>
<dbReference type="Pfam" id="PF01204">
    <property type="entry name" value="Trehalase"/>
    <property type="match status" value="1"/>
</dbReference>
<dbReference type="AlphaFoldDB" id="A0A940DHJ2"/>
<sequence length="639" mass="73324">MSVTYKNGAIVYSDAFHKKALYDISNNLLTAQFDGTGAISKYAVINKWDFIECYYSQLAFNGKVFDLYTPKTVTMIGRTQITETETEDAKLKITQFADGTTNALFEEYEITAKKDVKFEKVVNFGLNITSWMKNFFLTRFTFRNLMRLIFGTLGSEIKGHRKNTVYDGFTTIKNTVIENFYFDFAVGNPCEPLETNHLYTNQFAATLEVPAGETRRMRIVLSAGTKKDFSYTDVAECYRNFDEHKKAAEKYIAELPCPEACKGDEFLEAYFKSLYNCSLTMYKEVGRFRGFLAGIVYQSPARTYFRDGYWTVLSVLPYRPDLVRNEIITLATGIDKDGKCPSAVKYNFKNWWGNHYDSPSCFAAMLYDYVRASGDETILDEPWRGGTILDAAVKVVDKLSEYADGTGLLYKGGEYNRRDWCDNVFRSGYCTYDEAFYARALYALSVMLKGRNDAASADYLAKYEKVRKAINDILWDTELGYYVNYKNETFTEDNLSVDTVITVLFGLAPEDRARSMLSKMESLLESRNNKEQKAGDFGVLSVYPFYKDNRSVVLKSSLPYYYHNGGDWPYWSAAYAYAKLMYGMDYKYPLTRWFEYNVMKNNFTPVEFYAPPHADGSLLQSWSSVGAFVLSYPDGRFFG</sequence>
<reference evidence="1" key="2">
    <citation type="journal article" date="2021" name="PeerJ">
        <title>Extensive microbial diversity within the chicken gut microbiome revealed by metagenomics and culture.</title>
        <authorList>
            <person name="Gilroy R."/>
            <person name="Ravi A."/>
            <person name="Getino M."/>
            <person name="Pursley I."/>
            <person name="Horton D.L."/>
            <person name="Alikhan N.F."/>
            <person name="Baker D."/>
            <person name="Gharbi K."/>
            <person name="Hall N."/>
            <person name="Watson M."/>
            <person name="Adriaenssens E.M."/>
            <person name="Foster-Nyarko E."/>
            <person name="Jarju S."/>
            <person name="Secka A."/>
            <person name="Antonio M."/>
            <person name="Oren A."/>
            <person name="Chaudhuri R.R."/>
            <person name="La Ragione R."/>
            <person name="Hildebrand F."/>
            <person name="Pallen M.J."/>
        </authorList>
    </citation>
    <scope>NUCLEOTIDE SEQUENCE</scope>
    <source>
        <strain evidence="1">517</strain>
    </source>
</reference>
<comment type="caution">
    <text evidence="1">The sequence shown here is derived from an EMBL/GenBank/DDBJ whole genome shotgun (WGS) entry which is preliminary data.</text>
</comment>
<dbReference type="InterPro" id="IPR001661">
    <property type="entry name" value="Glyco_hydro_37"/>
</dbReference>
<dbReference type="Gene3D" id="1.50.10.10">
    <property type="match status" value="1"/>
</dbReference>
<dbReference type="Proteomes" id="UP000727857">
    <property type="component" value="Unassembled WGS sequence"/>
</dbReference>
<dbReference type="PANTHER" id="PTHR34987:SF4">
    <property type="entry name" value="ALPHA-L-RHAMNOSIDASE C-TERMINAL DOMAIN-CONTAINING PROTEIN"/>
    <property type="match status" value="1"/>
</dbReference>
<name>A0A940DHJ2_9FIRM</name>
<evidence type="ECO:0008006" key="3">
    <source>
        <dbReference type="Google" id="ProtNLM"/>
    </source>
</evidence>
<proteinExistence type="predicted"/>
<dbReference type="SUPFAM" id="SSF48208">
    <property type="entry name" value="Six-hairpin glycosidases"/>
    <property type="match status" value="1"/>
</dbReference>
<evidence type="ECO:0000313" key="1">
    <source>
        <dbReference type="EMBL" id="MBO8423713.1"/>
    </source>
</evidence>
<dbReference type="GO" id="GO:0005991">
    <property type="term" value="P:trehalose metabolic process"/>
    <property type="evidence" value="ECO:0007669"/>
    <property type="project" value="InterPro"/>
</dbReference>
<dbReference type="InterPro" id="IPR012341">
    <property type="entry name" value="6hp_glycosidase-like_sf"/>
</dbReference>
<accession>A0A940DHJ2</accession>
<organism evidence="1 2">
    <name type="scientific">Candidatus Stercoripulliclostridium pullicola</name>
    <dbReference type="NCBI Taxonomy" id="2840953"/>
    <lineage>
        <taxon>Bacteria</taxon>
        <taxon>Bacillati</taxon>
        <taxon>Bacillota</taxon>
        <taxon>Clostridia</taxon>
        <taxon>Eubacteriales</taxon>
        <taxon>Candidatus Stercoripulliclostridium</taxon>
    </lineage>
</organism>
<dbReference type="EMBL" id="JADINF010000041">
    <property type="protein sequence ID" value="MBO8423713.1"/>
    <property type="molecule type" value="Genomic_DNA"/>
</dbReference>
<dbReference type="GO" id="GO:0004555">
    <property type="term" value="F:alpha,alpha-trehalase activity"/>
    <property type="evidence" value="ECO:0007669"/>
    <property type="project" value="InterPro"/>
</dbReference>
<reference evidence="1" key="1">
    <citation type="submission" date="2020-10" db="EMBL/GenBank/DDBJ databases">
        <authorList>
            <person name="Gilroy R."/>
        </authorList>
    </citation>
    <scope>NUCLEOTIDE SEQUENCE</scope>
    <source>
        <strain evidence="1">517</strain>
    </source>
</reference>
<dbReference type="InterPro" id="IPR008928">
    <property type="entry name" value="6-hairpin_glycosidase_sf"/>
</dbReference>